<dbReference type="SUPFAM" id="SSF55136">
    <property type="entry name" value="Probable bacterial effector-binding domain"/>
    <property type="match status" value="1"/>
</dbReference>
<dbReference type="Pfam" id="PF12833">
    <property type="entry name" value="HTH_18"/>
    <property type="match status" value="1"/>
</dbReference>
<dbReference type="Proteomes" id="UP000023541">
    <property type="component" value="Unassembled WGS sequence"/>
</dbReference>
<dbReference type="eggNOG" id="COG2207">
    <property type="taxonomic scope" value="Bacteria"/>
</dbReference>
<dbReference type="InterPro" id="IPR009057">
    <property type="entry name" value="Homeodomain-like_sf"/>
</dbReference>
<evidence type="ECO:0000256" key="3">
    <source>
        <dbReference type="ARBA" id="ARBA00023163"/>
    </source>
</evidence>
<dbReference type="STRING" id="1317122.ATO12_23080"/>
<dbReference type="SUPFAM" id="SSF46689">
    <property type="entry name" value="Homeodomain-like"/>
    <property type="match status" value="1"/>
</dbReference>
<dbReference type="InterPro" id="IPR010499">
    <property type="entry name" value="AraC_E-bd"/>
</dbReference>
<name>A0A023BQX1_9FLAO</name>
<keyword evidence="1" id="KW-0805">Transcription regulation</keyword>
<keyword evidence="2" id="KW-0238">DNA-binding</keyword>
<dbReference type="Gene3D" id="3.20.80.10">
    <property type="entry name" value="Regulatory factor, effector binding domain"/>
    <property type="match status" value="1"/>
</dbReference>
<dbReference type="PROSITE" id="PS01124">
    <property type="entry name" value="HTH_ARAC_FAMILY_2"/>
    <property type="match status" value="1"/>
</dbReference>
<organism evidence="5 6">
    <name type="scientific">Aquimarina atlantica</name>
    <dbReference type="NCBI Taxonomy" id="1317122"/>
    <lineage>
        <taxon>Bacteria</taxon>
        <taxon>Pseudomonadati</taxon>
        <taxon>Bacteroidota</taxon>
        <taxon>Flavobacteriia</taxon>
        <taxon>Flavobacteriales</taxon>
        <taxon>Flavobacteriaceae</taxon>
        <taxon>Aquimarina</taxon>
    </lineage>
</organism>
<proteinExistence type="predicted"/>
<dbReference type="InterPro" id="IPR050908">
    <property type="entry name" value="SmbC-like"/>
</dbReference>
<evidence type="ECO:0000313" key="6">
    <source>
        <dbReference type="Proteomes" id="UP000023541"/>
    </source>
</evidence>
<dbReference type="InterPro" id="IPR020449">
    <property type="entry name" value="Tscrpt_reg_AraC-type_HTH"/>
</dbReference>
<evidence type="ECO:0000256" key="1">
    <source>
        <dbReference type="ARBA" id="ARBA00023015"/>
    </source>
</evidence>
<protein>
    <recommendedName>
        <fullName evidence="4">HTH araC/xylS-type domain-containing protein</fullName>
    </recommendedName>
</protein>
<dbReference type="Pfam" id="PF06445">
    <property type="entry name" value="GyrI-like"/>
    <property type="match status" value="1"/>
</dbReference>
<reference evidence="5 6" key="1">
    <citation type="submission" date="2014-04" db="EMBL/GenBank/DDBJ databases">
        <title>Aquimarina sp. 22II-S11-z7 Genome Sequencing.</title>
        <authorList>
            <person name="Lai Q."/>
        </authorList>
    </citation>
    <scope>NUCLEOTIDE SEQUENCE [LARGE SCALE GENOMIC DNA]</scope>
    <source>
        <strain evidence="5 6">22II-S11-z7</strain>
    </source>
</reference>
<dbReference type="Gene3D" id="1.10.10.60">
    <property type="entry name" value="Homeodomain-like"/>
    <property type="match status" value="2"/>
</dbReference>
<dbReference type="GO" id="GO:0003700">
    <property type="term" value="F:DNA-binding transcription factor activity"/>
    <property type="evidence" value="ECO:0007669"/>
    <property type="project" value="InterPro"/>
</dbReference>
<dbReference type="GO" id="GO:0043565">
    <property type="term" value="F:sequence-specific DNA binding"/>
    <property type="evidence" value="ECO:0007669"/>
    <property type="project" value="InterPro"/>
</dbReference>
<dbReference type="SMART" id="SM00342">
    <property type="entry name" value="HTH_ARAC"/>
    <property type="match status" value="1"/>
</dbReference>
<keyword evidence="3" id="KW-0804">Transcription</keyword>
<dbReference type="PANTHER" id="PTHR40055:SF1">
    <property type="entry name" value="TRANSCRIPTIONAL REGULATOR YGIV-RELATED"/>
    <property type="match status" value="1"/>
</dbReference>
<gene>
    <name evidence="5" type="ORF">ATO12_23080</name>
</gene>
<sequence>MSNPTQLERYKSLLDFLDKKFKEDITINDIEEVSYYSYRNINRIFLALHHETIGKYIKRIKLEKAAQYIKYSDTTISDIAFFLGYSDIAAFSKAFKNQFNCSPSQFRETQELKRQLIQKAIAPREINQQSPITFEIEELPGFDFLYLTYQGTFEDIDSIKETWKQLITYASKNNVFDNDTICMAEILDDNDITDSVHCRYNAGIVIESPLKFEVDGLFRTKTIAPQKYAKFLHKGSYENSTVTYDYIYSHWMTDIQLELVDKPTLEFFLNDEADTPQDELLTEIYIPIK</sequence>
<evidence type="ECO:0000256" key="2">
    <source>
        <dbReference type="ARBA" id="ARBA00023125"/>
    </source>
</evidence>
<dbReference type="InterPro" id="IPR018060">
    <property type="entry name" value="HTH_AraC"/>
</dbReference>
<comment type="caution">
    <text evidence="5">The sequence shown here is derived from an EMBL/GenBank/DDBJ whole genome shotgun (WGS) entry which is preliminary data.</text>
</comment>
<feature type="domain" description="HTH araC/xylS-type" evidence="4">
    <location>
        <begin position="11"/>
        <end position="109"/>
    </location>
</feature>
<dbReference type="eggNOG" id="COG3449">
    <property type="taxonomic scope" value="Bacteria"/>
</dbReference>
<dbReference type="PRINTS" id="PR00032">
    <property type="entry name" value="HTHARAC"/>
</dbReference>
<dbReference type="EMBL" id="AQRA01000008">
    <property type="protein sequence ID" value="EZH72339.1"/>
    <property type="molecule type" value="Genomic_DNA"/>
</dbReference>
<evidence type="ECO:0000313" key="5">
    <source>
        <dbReference type="EMBL" id="EZH72339.1"/>
    </source>
</evidence>
<evidence type="ECO:0000259" key="4">
    <source>
        <dbReference type="PROSITE" id="PS01124"/>
    </source>
</evidence>
<dbReference type="PANTHER" id="PTHR40055">
    <property type="entry name" value="TRANSCRIPTIONAL REGULATOR YGIV-RELATED"/>
    <property type="match status" value="1"/>
</dbReference>
<accession>A0A023BQX1</accession>
<dbReference type="RefSeq" id="WP_034244802.1">
    <property type="nucleotide sequence ID" value="NZ_AQRA01000008.1"/>
</dbReference>
<dbReference type="AlphaFoldDB" id="A0A023BQX1"/>
<dbReference type="SMART" id="SM00871">
    <property type="entry name" value="AraC_E_bind"/>
    <property type="match status" value="1"/>
</dbReference>
<dbReference type="OrthoDB" id="9816011at2"/>
<dbReference type="InterPro" id="IPR029442">
    <property type="entry name" value="GyrI-like"/>
</dbReference>
<dbReference type="InterPro" id="IPR011256">
    <property type="entry name" value="Reg_factor_effector_dom_sf"/>
</dbReference>
<keyword evidence="6" id="KW-1185">Reference proteome</keyword>